<dbReference type="OrthoDB" id="1451418at2"/>
<sequence length="274" mass="31806">MDRESRLRIGSIHQILLQLATGNFQYRIERSERNDEIEGLVVTLNMLAEELGDSIVHHGRDNRDSEILEIVQMSFILDQNGLIRHTNQKGLEILGMDWIAEDKMAFVEFLDSRSKKIWKKIWSTSEENLLDVDVELSFKTNSKLLLPKKVHVARMVGNRDNGTLTLVTLVHHTTNQKKLQDDVRDKVIKSKKLMVRQIESTKFGNPKRRVTLDHIKRNPNVRDIGIFVCGKHQAVGLSVFRKQKSEVLFCTLGVHLQEWFLLDQQSQSKREIKF</sequence>
<keyword evidence="3" id="KW-1185">Reference proteome</keyword>
<dbReference type="CDD" id="cd06225">
    <property type="entry name" value="HAMP"/>
    <property type="match status" value="1"/>
</dbReference>
<evidence type="ECO:0000313" key="2">
    <source>
        <dbReference type="EMBL" id="RAJ19134.1"/>
    </source>
</evidence>
<accession>A0A1A7R4W5</accession>
<evidence type="ECO:0000313" key="3">
    <source>
        <dbReference type="Proteomes" id="UP000248987"/>
    </source>
</evidence>
<dbReference type="SUPFAM" id="SSF158472">
    <property type="entry name" value="HAMP domain-like"/>
    <property type="match status" value="1"/>
</dbReference>
<dbReference type="GO" id="GO:0007165">
    <property type="term" value="P:signal transduction"/>
    <property type="evidence" value="ECO:0007669"/>
    <property type="project" value="InterPro"/>
</dbReference>
<dbReference type="GO" id="GO:0016020">
    <property type="term" value="C:membrane"/>
    <property type="evidence" value="ECO:0007669"/>
    <property type="project" value="InterPro"/>
</dbReference>
<dbReference type="InterPro" id="IPR003660">
    <property type="entry name" value="HAMP_dom"/>
</dbReference>
<dbReference type="STRING" id="49280.A9996_07675"/>
<organism evidence="2 3">
    <name type="scientific">Gelidibacter algens</name>
    <dbReference type="NCBI Taxonomy" id="49280"/>
    <lineage>
        <taxon>Bacteria</taxon>
        <taxon>Pseudomonadati</taxon>
        <taxon>Bacteroidota</taxon>
        <taxon>Flavobacteriia</taxon>
        <taxon>Flavobacteriales</taxon>
        <taxon>Flavobacteriaceae</taxon>
        <taxon>Gelidibacter</taxon>
    </lineage>
</organism>
<dbReference type="EMBL" id="QLLQ01000024">
    <property type="protein sequence ID" value="RAJ19134.1"/>
    <property type="molecule type" value="Genomic_DNA"/>
</dbReference>
<name>A0A1A7R4W5_9FLAO</name>
<reference evidence="2 3" key="1">
    <citation type="submission" date="2018-06" db="EMBL/GenBank/DDBJ databases">
        <title>Genomic Encyclopedia of Archaeal and Bacterial Type Strains, Phase II (KMG-II): from individual species to whole genera.</title>
        <authorList>
            <person name="Goeker M."/>
        </authorList>
    </citation>
    <scope>NUCLEOTIDE SEQUENCE [LARGE SCALE GENOMIC DNA]</scope>
    <source>
        <strain evidence="2 3">DSM 12408</strain>
    </source>
</reference>
<feature type="domain" description="HAMP" evidence="1">
    <location>
        <begin position="3"/>
        <end position="56"/>
    </location>
</feature>
<dbReference type="Proteomes" id="UP000248987">
    <property type="component" value="Unassembled WGS sequence"/>
</dbReference>
<protein>
    <recommendedName>
        <fullName evidence="1">HAMP domain-containing protein</fullName>
    </recommendedName>
</protein>
<dbReference type="AlphaFoldDB" id="A0A1A7R4W5"/>
<comment type="caution">
    <text evidence="2">The sequence shown here is derived from an EMBL/GenBank/DDBJ whole genome shotgun (WGS) entry which is preliminary data.</text>
</comment>
<evidence type="ECO:0000259" key="1">
    <source>
        <dbReference type="PROSITE" id="PS50885"/>
    </source>
</evidence>
<proteinExistence type="predicted"/>
<dbReference type="RefSeq" id="WP_066432893.1">
    <property type="nucleotide sequence ID" value="NZ_LZRN01000012.1"/>
</dbReference>
<gene>
    <name evidence="2" type="ORF">LX77_03673</name>
</gene>
<dbReference type="PROSITE" id="PS50885">
    <property type="entry name" value="HAMP"/>
    <property type="match status" value="1"/>
</dbReference>